<name>A0ABD5QGH6_9EURY</name>
<feature type="domain" description="Methyltransferase" evidence="3">
    <location>
        <begin position="49"/>
        <end position="138"/>
    </location>
</feature>
<sequence>MTDPGTRTTYETVADRYRKRNEDRSAVEELVSRFLAAIEDTTDGPARLLDAGCGPGWETARFGEAGHEPVGIDLTPAFLELAREETRKASFARMDMRRLGFPAATFDGIWACASFLHVPKADARATLAEFRRVLRPEGPVHLSVKHGEGTCEGSAYADDDRTFVLYRPAKLEELLSAVGFAVETVGTDDADEWVRAEARA</sequence>
<dbReference type="EMBL" id="JBHSJG010000036">
    <property type="protein sequence ID" value="MFC4988680.1"/>
    <property type="molecule type" value="Genomic_DNA"/>
</dbReference>
<dbReference type="Proteomes" id="UP001595925">
    <property type="component" value="Unassembled WGS sequence"/>
</dbReference>
<dbReference type="PANTHER" id="PTHR43861:SF1">
    <property type="entry name" value="TRANS-ACONITATE 2-METHYLTRANSFERASE"/>
    <property type="match status" value="1"/>
</dbReference>
<dbReference type="RefSeq" id="WP_224827412.1">
    <property type="nucleotide sequence ID" value="NZ_JAIVEF010000001.1"/>
</dbReference>
<dbReference type="GO" id="GO:0008168">
    <property type="term" value="F:methyltransferase activity"/>
    <property type="evidence" value="ECO:0007669"/>
    <property type="project" value="UniProtKB-KW"/>
</dbReference>
<dbReference type="SUPFAM" id="SSF53335">
    <property type="entry name" value="S-adenosyl-L-methionine-dependent methyltransferases"/>
    <property type="match status" value="1"/>
</dbReference>
<evidence type="ECO:0000259" key="3">
    <source>
        <dbReference type="Pfam" id="PF13649"/>
    </source>
</evidence>
<keyword evidence="2 4" id="KW-0808">Transferase</keyword>
<dbReference type="AlphaFoldDB" id="A0ABD5QGH6"/>
<dbReference type="CDD" id="cd02440">
    <property type="entry name" value="AdoMet_MTases"/>
    <property type="match status" value="1"/>
</dbReference>
<evidence type="ECO:0000313" key="4">
    <source>
        <dbReference type="EMBL" id="MFC4988680.1"/>
    </source>
</evidence>
<keyword evidence="5" id="KW-1185">Reference proteome</keyword>
<evidence type="ECO:0000256" key="2">
    <source>
        <dbReference type="ARBA" id="ARBA00022679"/>
    </source>
</evidence>
<evidence type="ECO:0000256" key="1">
    <source>
        <dbReference type="ARBA" id="ARBA00022603"/>
    </source>
</evidence>
<proteinExistence type="predicted"/>
<accession>A0ABD5QGH6</accession>
<organism evidence="4 5">
    <name type="scientific">Saliphagus infecundisoli</name>
    <dbReference type="NCBI Taxonomy" id="1849069"/>
    <lineage>
        <taxon>Archaea</taxon>
        <taxon>Methanobacteriati</taxon>
        <taxon>Methanobacteriota</taxon>
        <taxon>Stenosarchaea group</taxon>
        <taxon>Halobacteria</taxon>
        <taxon>Halobacteriales</taxon>
        <taxon>Natrialbaceae</taxon>
        <taxon>Saliphagus</taxon>
    </lineage>
</organism>
<dbReference type="InterPro" id="IPR041698">
    <property type="entry name" value="Methyltransf_25"/>
</dbReference>
<protein>
    <submittedName>
        <fullName evidence="4">Class I SAM-dependent methyltransferase</fullName>
        <ecNumber evidence="4">2.1.-.-</ecNumber>
    </submittedName>
</protein>
<dbReference type="Gene3D" id="3.40.50.150">
    <property type="entry name" value="Vaccinia Virus protein VP39"/>
    <property type="match status" value="1"/>
</dbReference>
<evidence type="ECO:0000313" key="5">
    <source>
        <dbReference type="Proteomes" id="UP001595925"/>
    </source>
</evidence>
<dbReference type="InterPro" id="IPR029063">
    <property type="entry name" value="SAM-dependent_MTases_sf"/>
</dbReference>
<comment type="caution">
    <text evidence="4">The sequence shown here is derived from an EMBL/GenBank/DDBJ whole genome shotgun (WGS) entry which is preliminary data.</text>
</comment>
<gene>
    <name evidence="4" type="ORF">ACFPFO_13095</name>
</gene>
<keyword evidence="1 4" id="KW-0489">Methyltransferase</keyword>
<dbReference type="GO" id="GO:0032259">
    <property type="term" value="P:methylation"/>
    <property type="evidence" value="ECO:0007669"/>
    <property type="project" value="UniProtKB-KW"/>
</dbReference>
<reference evidence="4 5" key="1">
    <citation type="journal article" date="2019" name="Int. J. Syst. Evol. Microbiol.">
        <title>The Global Catalogue of Microorganisms (GCM) 10K type strain sequencing project: providing services to taxonomists for standard genome sequencing and annotation.</title>
        <authorList>
            <consortium name="The Broad Institute Genomics Platform"/>
            <consortium name="The Broad Institute Genome Sequencing Center for Infectious Disease"/>
            <person name="Wu L."/>
            <person name="Ma J."/>
        </authorList>
    </citation>
    <scope>NUCLEOTIDE SEQUENCE [LARGE SCALE GENOMIC DNA]</scope>
    <source>
        <strain evidence="4 5">CGMCC 1.15824</strain>
    </source>
</reference>
<dbReference type="PANTHER" id="PTHR43861">
    <property type="entry name" value="TRANS-ACONITATE 2-METHYLTRANSFERASE-RELATED"/>
    <property type="match status" value="1"/>
</dbReference>
<dbReference type="Pfam" id="PF13649">
    <property type="entry name" value="Methyltransf_25"/>
    <property type="match status" value="1"/>
</dbReference>
<dbReference type="EC" id="2.1.-.-" evidence="4"/>